<dbReference type="Pfam" id="PF01612">
    <property type="entry name" value="DNA_pol_A_exo1"/>
    <property type="match status" value="1"/>
</dbReference>
<dbReference type="PANTHER" id="PTHR13620:SF104">
    <property type="entry name" value="EXONUCLEASE 3'-5' DOMAIN-CONTAINING PROTEIN 2"/>
    <property type="match status" value="1"/>
</dbReference>
<proteinExistence type="predicted"/>
<keyword evidence="1" id="KW-0540">Nuclease</keyword>
<reference evidence="4" key="1">
    <citation type="submission" date="2022-07" db="EMBL/GenBank/DDBJ databases">
        <title>Fungi with potential for degradation of polypropylene.</title>
        <authorList>
            <person name="Gostincar C."/>
        </authorList>
    </citation>
    <scope>NUCLEOTIDE SEQUENCE</scope>
    <source>
        <strain evidence="4">EXF-13287</strain>
    </source>
</reference>
<evidence type="ECO:0000313" key="5">
    <source>
        <dbReference type="Proteomes" id="UP001174691"/>
    </source>
</evidence>
<dbReference type="InterPro" id="IPR051132">
    <property type="entry name" value="3-5_Exonuclease_domain"/>
</dbReference>
<dbReference type="PANTHER" id="PTHR13620">
    <property type="entry name" value="3-5 EXONUCLEASE"/>
    <property type="match status" value="1"/>
</dbReference>
<dbReference type="Gene3D" id="3.30.420.10">
    <property type="entry name" value="Ribonuclease H-like superfamily/Ribonuclease H"/>
    <property type="match status" value="1"/>
</dbReference>
<dbReference type="EMBL" id="JANBVN010000025">
    <property type="protein sequence ID" value="KAJ9161204.1"/>
    <property type="molecule type" value="Genomic_DNA"/>
</dbReference>
<gene>
    <name evidence="4" type="ORF">NKR19_g2459</name>
</gene>
<comment type="caution">
    <text evidence="4">The sequence shown here is derived from an EMBL/GenBank/DDBJ whole genome shotgun (WGS) entry which is preliminary data.</text>
</comment>
<dbReference type="GO" id="GO:0006139">
    <property type="term" value="P:nucleobase-containing compound metabolic process"/>
    <property type="evidence" value="ECO:0007669"/>
    <property type="project" value="InterPro"/>
</dbReference>
<sequence length="551" mass="60920">MASPSPQHQLWHVSRGIVFASGGRAIYPRLPVAGYHSSPDLLSERDDSMVLANEGLSLDANHQVRSSTTVARGVDAKARATSLPQPGTETPEAGVLDAAAEAPAIAGAGFVDEDAFAEQPYTPLDFRIPEDVFREAKLAQSFWSYNLYRRPGDDGPDGKVKVHYCKTKHTTERVLQQYFMDEKILGFDLEWASDATKLQSARRNVSLVQIASQSRIALFHIALYPKTDDLVAPSLKKIMEDPEITKAGVCIKGDCTRLKNYMGIECKGIFELSHLYKLVKYSTTREYGAINRRTVSLATQVRECLGLPMFKGQDVRASDWSQSLGMQQIEYSASDAYAAVQIYGVLDHQRKQLDPTPPLPHHAELNRPISLADGVIIPPPDETLEPEGEDVRAGALNLSRRYLNSLGDSIQIEEDGEPILKETPALPPAPARDFPKDASIIVAEDWLQDYRGGNSIVKAFPGALRAYHMWHYNPDLNPEAIAKLLRNPPLQTATVVNYILEAIRLERLPYDAARLEHEVLSFFPKDALPPRYKHLASACKQVTGAATSGKA</sequence>
<protein>
    <submittedName>
        <fullName evidence="4">3'-5' exonuclease</fullName>
    </submittedName>
</protein>
<dbReference type="InterPro" id="IPR036397">
    <property type="entry name" value="RNaseH_sf"/>
</dbReference>
<dbReference type="SMART" id="SM00474">
    <property type="entry name" value="35EXOc"/>
    <property type="match status" value="1"/>
</dbReference>
<evidence type="ECO:0000259" key="3">
    <source>
        <dbReference type="SMART" id="SM00474"/>
    </source>
</evidence>
<dbReference type="GO" id="GO:0008408">
    <property type="term" value="F:3'-5' exonuclease activity"/>
    <property type="evidence" value="ECO:0007669"/>
    <property type="project" value="InterPro"/>
</dbReference>
<dbReference type="Proteomes" id="UP001174691">
    <property type="component" value="Unassembled WGS sequence"/>
</dbReference>
<accession>A0AA38RWA2</accession>
<dbReference type="AlphaFoldDB" id="A0AA38RWA2"/>
<dbReference type="GO" id="GO:0005737">
    <property type="term" value="C:cytoplasm"/>
    <property type="evidence" value="ECO:0007669"/>
    <property type="project" value="TreeGrafter"/>
</dbReference>
<dbReference type="SUPFAM" id="SSF53098">
    <property type="entry name" value="Ribonuclease H-like"/>
    <property type="match status" value="1"/>
</dbReference>
<evidence type="ECO:0000256" key="1">
    <source>
        <dbReference type="ARBA" id="ARBA00022722"/>
    </source>
</evidence>
<organism evidence="4 5">
    <name type="scientific">Coniochaeta hoffmannii</name>
    <dbReference type="NCBI Taxonomy" id="91930"/>
    <lineage>
        <taxon>Eukaryota</taxon>
        <taxon>Fungi</taxon>
        <taxon>Dikarya</taxon>
        <taxon>Ascomycota</taxon>
        <taxon>Pezizomycotina</taxon>
        <taxon>Sordariomycetes</taxon>
        <taxon>Sordariomycetidae</taxon>
        <taxon>Coniochaetales</taxon>
        <taxon>Coniochaetaceae</taxon>
        <taxon>Coniochaeta</taxon>
    </lineage>
</organism>
<keyword evidence="2" id="KW-0378">Hydrolase</keyword>
<dbReference type="GO" id="GO:0003676">
    <property type="term" value="F:nucleic acid binding"/>
    <property type="evidence" value="ECO:0007669"/>
    <property type="project" value="InterPro"/>
</dbReference>
<name>A0AA38RWA2_9PEZI</name>
<dbReference type="InterPro" id="IPR012337">
    <property type="entry name" value="RNaseH-like_sf"/>
</dbReference>
<feature type="domain" description="3'-5' exonuclease" evidence="3">
    <location>
        <begin position="162"/>
        <end position="351"/>
    </location>
</feature>
<keyword evidence="4" id="KW-0269">Exonuclease</keyword>
<dbReference type="InterPro" id="IPR002562">
    <property type="entry name" value="3'-5'_exonuclease_dom"/>
</dbReference>
<evidence type="ECO:0000256" key="2">
    <source>
        <dbReference type="ARBA" id="ARBA00022801"/>
    </source>
</evidence>
<dbReference type="CDD" id="cd06141">
    <property type="entry name" value="WRN_exo"/>
    <property type="match status" value="1"/>
</dbReference>
<keyword evidence="5" id="KW-1185">Reference proteome</keyword>
<dbReference type="FunFam" id="3.30.420.10:FF:000100">
    <property type="entry name" value="3'-5' exonuclease/helicase (Wrn), putative"/>
    <property type="match status" value="1"/>
</dbReference>
<evidence type="ECO:0000313" key="4">
    <source>
        <dbReference type="EMBL" id="KAJ9161204.1"/>
    </source>
</evidence>
<dbReference type="GO" id="GO:0005634">
    <property type="term" value="C:nucleus"/>
    <property type="evidence" value="ECO:0007669"/>
    <property type="project" value="TreeGrafter"/>
</dbReference>